<reference evidence="2 3" key="1">
    <citation type="submission" date="2018-04" db="EMBL/GenBank/DDBJ databases">
        <title>Camelliibacillus theae gen. nov., sp. nov., isolated from Pu'er tea.</title>
        <authorList>
            <person name="Niu L."/>
        </authorList>
    </citation>
    <scope>NUCLEOTIDE SEQUENCE [LARGE SCALE GENOMIC DNA]</scope>
    <source>
        <strain evidence="2 3">T8</strain>
    </source>
</reference>
<evidence type="ECO:0000313" key="2">
    <source>
        <dbReference type="EMBL" id="PWA07827.1"/>
    </source>
</evidence>
<comment type="similarity">
    <text evidence="1">Belongs to the enoyl-CoA hydratase/isomerase family.</text>
</comment>
<gene>
    <name evidence="2" type="ORF">DCC39_16150</name>
</gene>
<protein>
    <submittedName>
        <fullName evidence="2">Crotonase</fullName>
    </submittedName>
</protein>
<dbReference type="Pfam" id="PF00378">
    <property type="entry name" value="ECH_1"/>
    <property type="match status" value="1"/>
</dbReference>
<sequence length="264" mass="29343">MSEKLVLVDRLGKIAYLTLNRPEKLNAFNNELFEELDAALDEVEADDSISVVIIKGKGRAFSVGYDVGKPADKTVTEDRDMLEVFTLRWLRIWDFPKPIIAQVQGYALAGGTQLLACCDMVITDKDATFGFPSLPLGGGFVGMYWGWHIGVQRAKMLDLTAGSRISGKEATEYGFAAKCFDGDKLEEETLKIARGIAKTPLDILKLKKKAHNRVMEAQGFRNTLMFGPEQDAIIHTADGIKLVREKIKELGLKGAIEWFNNQEV</sequence>
<comment type="caution">
    <text evidence="2">The sequence shown here is derived from an EMBL/GenBank/DDBJ whole genome shotgun (WGS) entry which is preliminary data.</text>
</comment>
<dbReference type="OrthoDB" id="9807606at2"/>
<dbReference type="InterPro" id="IPR001753">
    <property type="entry name" value="Enoyl-CoA_hydra/iso"/>
</dbReference>
<dbReference type="AlphaFoldDB" id="A0A2U1JRJ8"/>
<organism evidence="2 3">
    <name type="scientific">Pueribacillus theae</name>
    <dbReference type="NCBI Taxonomy" id="2171751"/>
    <lineage>
        <taxon>Bacteria</taxon>
        <taxon>Bacillati</taxon>
        <taxon>Bacillota</taxon>
        <taxon>Bacilli</taxon>
        <taxon>Bacillales</taxon>
        <taxon>Bacillaceae</taxon>
        <taxon>Pueribacillus</taxon>
    </lineage>
</organism>
<dbReference type="Proteomes" id="UP000245998">
    <property type="component" value="Unassembled WGS sequence"/>
</dbReference>
<keyword evidence="3" id="KW-1185">Reference proteome</keyword>
<dbReference type="InterPro" id="IPR029045">
    <property type="entry name" value="ClpP/crotonase-like_dom_sf"/>
</dbReference>
<dbReference type="RefSeq" id="WP_116555937.1">
    <property type="nucleotide sequence ID" value="NZ_QCZG01000046.1"/>
</dbReference>
<evidence type="ECO:0000256" key="1">
    <source>
        <dbReference type="ARBA" id="ARBA00005254"/>
    </source>
</evidence>
<dbReference type="GO" id="GO:0003824">
    <property type="term" value="F:catalytic activity"/>
    <property type="evidence" value="ECO:0007669"/>
    <property type="project" value="UniProtKB-ARBA"/>
</dbReference>
<dbReference type="CDD" id="cd06558">
    <property type="entry name" value="crotonase-like"/>
    <property type="match status" value="1"/>
</dbReference>
<dbReference type="PANTHER" id="PTHR43802:SF1">
    <property type="entry name" value="IP11341P-RELATED"/>
    <property type="match status" value="1"/>
</dbReference>
<accession>A0A2U1JRJ8</accession>
<dbReference type="SUPFAM" id="SSF52096">
    <property type="entry name" value="ClpP/crotonase"/>
    <property type="match status" value="1"/>
</dbReference>
<proteinExistence type="inferred from homology"/>
<dbReference type="EMBL" id="QCZG01000046">
    <property type="protein sequence ID" value="PWA07827.1"/>
    <property type="molecule type" value="Genomic_DNA"/>
</dbReference>
<dbReference type="Gene3D" id="3.90.226.10">
    <property type="entry name" value="2-enoyl-CoA Hydratase, Chain A, domain 1"/>
    <property type="match status" value="1"/>
</dbReference>
<evidence type="ECO:0000313" key="3">
    <source>
        <dbReference type="Proteomes" id="UP000245998"/>
    </source>
</evidence>
<dbReference type="PANTHER" id="PTHR43802">
    <property type="entry name" value="ENOYL-COA HYDRATASE"/>
    <property type="match status" value="1"/>
</dbReference>
<name>A0A2U1JRJ8_9BACI</name>